<dbReference type="AlphaFoldDB" id="A0A2D1U0Y0"/>
<proteinExistence type="predicted"/>
<dbReference type="RefSeq" id="WP_099437199.1">
    <property type="nucleotide sequence ID" value="NZ_CP024091.1"/>
</dbReference>
<organism evidence="1 2">
    <name type="scientific">Pedobacter ginsengisoli</name>
    <dbReference type="NCBI Taxonomy" id="363852"/>
    <lineage>
        <taxon>Bacteria</taxon>
        <taxon>Pseudomonadati</taxon>
        <taxon>Bacteroidota</taxon>
        <taxon>Sphingobacteriia</taxon>
        <taxon>Sphingobacteriales</taxon>
        <taxon>Sphingobacteriaceae</taxon>
        <taxon>Pedobacter</taxon>
    </lineage>
</organism>
<dbReference type="KEGG" id="pgs:CPT03_01595"/>
<name>A0A2D1U0Y0_9SPHI</name>
<dbReference type="Proteomes" id="UP000223749">
    <property type="component" value="Chromosome"/>
</dbReference>
<keyword evidence="2" id="KW-1185">Reference proteome</keyword>
<gene>
    <name evidence="1" type="ORF">CPT03_01595</name>
</gene>
<evidence type="ECO:0000313" key="1">
    <source>
        <dbReference type="EMBL" id="ATP55246.1"/>
    </source>
</evidence>
<reference evidence="1 2" key="1">
    <citation type="submission" date="2017-10" db="EMBL/GenBank/DDBJ databases">
        <title>Whole genome of Pedobacter ginsengisoli T01R-27 isolated from tomato rhizosphere.</title>
        <authorList>
            <person name="Weon H.-Y."/>
            <person name="Lee S.A."/>
            <person name="Sang M.K."/>
            <person name="Song J."/>
        </authorList>
    </citation>
    <scope>NUCLEOTIDE SEQUENCE [LARGE SCALE GENOMIC DNA]</scope>
    <source>
        <strain evidence="1 2">T01R-27</strain>
    </source>
</reference>
<dbReference type="EMBL" id="CP024091">
    <property type="protein sequence ID" value="ATP55246.1"/>
    <property type="molecule type" value="Genomic_DNA"/>
</dbReference>
<dbReference type="OrthoDB" id="790769at2"/>
<sequence length="293" mass="33734">MKELFEFRIFKDNYHLLSQPNRAVFNGAIWVLKITEEDPLFQEIGRLNEHFKKKLNDLFYGIGFCSRSYTKRELDSADLLHLFTKKQFQPVGEECGTIYNDSVACEICGAYPEQTGPLVLKRKSIPKSDVASTIAGEMVFSEKFVDLFKKRNFKGANFEPVFFEDGRSDFYQMKFLTPAFSVAKPTKVGLDVFNDMPDYEDRSWFDQLGREITERVQFKCPKGHLLGGNLISELYVDRCIDIFDLDIATTKQLAGTRMGVIRPSEIFLCSQSLRRMVVDEKLLGFSFDVAHIK</sequence>
<protein>
    <submittedName>
        <fullName evidence="1">Uncharacterized protein</fullName>
    </submittedName>
</protein>
<evidence type="ECO:0000313" key="2">
    <source>
        <dbReference type="Proteomes" id="UP000223749"/>
    </source>
</evidence>
<accession>A0A2D1U0Y0</accession>